<dbReference type="Proteomes" id="UP000215127">
    <property type="component" value="Chromosome 4"/>
</dbReference>
<keyword evidence="1" id="KW-0732">Signal</keyword>
<keyword evidence="3" id="KW-1185">Reference proteome</keyword>
<feature type="signal peptide" evidence="1">
    <location>
        <begin position="1"/>
        <end position="19"/>
    </location>
</feature>
<accession>A0A1X7RT69</accession>
<reference evidence="2 3" key="1">
    <citation type="submission" date="2016-06" db="EMBL/GenBank/DDBJ databases">
        <authorList>
            <person name="Kjaerup R.B."/>
            <person name="Dalgaard T.S."/>
            <person name="Juul-Madsen H.R."/>
        </authorList>
    </citation>
    <scope>NUCLEOTIDE SEQUENCE [LARGE SCALE GENOMIC DNA]</scope>
</reference>
<feature type="chain" id="PRO_5013141033" description="CBM1 domain-containing protein" evidence="1">
    <location>
        <begin position="20"/>
        <end position="75"/>
    </location>
</feature>
<dbReference type="EMBL" id="LT853695">
    <property type="protein sequence ID" value="SMQ50157.1"/>
    <property type="molecule type" value="Genomic_DNA"/>
</dbReference>
<gene>
    <name evidence="2" type="ORF">ZT3D7_G5310</name>
</gene>
<evidence type="ECO:0000313" key="2">
    <source>
        <dbReference type="EMBL" id="SMQ50157.1"/>
    </source>
</evidence>
<organism evidence="2 3">
    <name type="scientific">Zymoseptoria tritici (strain ST99CH_3D7)</name>
    <dbReference type="NCBI Taxonomy" id="1276538"/>
    <lineage>
        <taxon>Eukaryota</taxon>
        <taxon>Fungi</taxon>
        <taxon>Dikarya</taxon>
        <taxon>Ascomycota</taxon>
        <taxon>Pezizomycotina</taxon>
        <taxon>Dothideomycetes</taxon>
        <taxon>Dothideomycetidae</taxon>
        <taxon>Mycosphaerellales</taxon>
        <taxon>Mycosphaerellaceae</taxon>
        <taxon>Zymoseptoria</taxon>
    </lineage>
</organism>
<evidence type="ECO:0000256" key="1">
    <source>
        <dbReference type="SAM" id="SignalP"/>
    </source>
</evidence>
<evidence type="ECO:0000313" key="3">
    <source>
        <dbReference type="Proteomes" id="UP000215127"/>
    </source>
</evidence>
<evidence type="ECO:0008006" key="4">
    <source>
        <dbReference type="Google" id="ProtNLM"/>
    </source>
</evidence>
<name>A0A1X7RT69_ZYMT9</name>
<dbReference type="AlphaFoldDB" id="A0A1X7RT69"/>
<protein>
    <recommendedName>
        <fullName evidence="4">CBM1 domain-containing protein</fullName>
    </recommendedName>
</protein>
<proteinExistence type="predicted"/>
<sequence length="75" mass="8206">MQIFQLSVILAGLISVAFAETGFCVPTTGKYGQCRDGPNGQDCRSNSKCPHVRTEYGRRRACLEALQHVNVSDTC</sequence>